<organism evidence="2">
    <name type="scientific">marine sediment metagenome</name>
    <dbReference type="NCBI Taxonomy" id="412755"/>
    <lineage>
        <taxon>unclassified sequences</taxon>
        <taxon>metagenomes</taxon>
        <taxon>ecological metagenomes</taxon>
    </lineage>
</organism>
<name>X0WSV6_9ZZZZ</name>
<sequence>TKVTSEETSRSAEAAAHIENMEVGRKAQLSEQVG</sequence>
<evidence type="ECO:0000313" key="2">
    <source>
        <dbReference type="EMBL" id="GAG26292.1"/>
    </source>
</evidence>
<dbReference type="AlphaFoldDB" id="X0WSV6"/>
<protein>
    <submittedName>
        <fullName evidence="2">Uncharacterized protein</fullName>
    </submittedName>
</protein>
<feature type="non-terminal residue" evidence="2">
    <location>
        <position position="1"/>
    </location>
</feature>
<accession>X0WSV6</accession>
<feature type="region of interest" description="Disordered" evidence="1">
    <location>
        <begin position="1"/>
        <end position="34"/>
    </location>
</feature>
<dbReference type="EMBL" id="BARS01033488">
    <property type="protein sequence ID" value="GAG26292.1"/>
    <property type="molecule type" value="Genomic_DNA"/>
</dbReference>
<evidence type="ECO:0000256" key="1">
    <source>
        <dbReference type="SAM" id="MobiDB-lite"/>
    </source>
</evidence>
<gene>
    <name evidence="2" type="ORF">S01H1_51848</name>
</gene>
<reference evidence="2" key="1">
    <citation type="journal article" date="2014" name="Front. Microbiol.">
        <title>High frequency of phylogenetically diverse reductive dehalogenase-homologous genes in deep subseafloor sedimentary metagenomes.</title>
        <authorList>
            <person name="Kawai M."/>
            <person name="Futagami T."/>
            <person name="Toyoda A."/>
            <person name="Takaki Y."/>
            <person name="Nishi S."/>
            <person name="Hori S."/>
            <person name="Arai W."/>
            <person name="Tsubouchi T."/>
            <person name="Morono Y."/>
            <person name="Uchiyama I."/>
            <person name="Ito T."/>
            <person name="Fujiyama A."/>
            <person name="Inagaki F."/>
            <person name="Takami H."/>
        </authorList>
    </citation>
    <scope>NUCLEOTIDE SEQUENCE</scope>
    <source>
        <strain evidence="2">Expedition CK06-06</strain>
    </source>
</reference>
<feature type="compositionally biased region" description="Basic and acidic residues" evidence="1">
    <location>
        <begin position="1"/>
        <end position="10"/>
    </location>
</feature>
<comment type="caution">
    <text evidence="2">The sequence shown here is derived from an EMBL/GenBank/DDBJ whole genome shotgun (WGS) entry which is preliminary data.</text>
</comment>
<proteinExistence type="predicted"/>